<accession>A0A9W6Y5S8</accession>
<dbReference type="AlphaFoldDB" id="A0A9W6Y5S8"/>
<organism evidence="1 2">
    <name type="scientific">Phytophthora fragariaefolia</name>
    <dbReference type="NCBI Taxonomy" id="1490495"/>
    <lineage>
        <taxon>Eukaryota</taxon>
        <taxon>Sar</taxon>
        <taxon>Stramenopiles</taxon>
        <taxon>Oomycota</taxon>
        <taxon>Peronosporomycetes</taxon>
        <taxon>Peronosporales</taxon>
        <taxon>Peronosporaceae</taxon>
        <taxon>Phytophthora</taxon>
    </lineage>
</organism>
<evidence type="ECO:0000313" key="1">
    <source>
        <dbReference type="EMBL" id="GMF54261.1"/>
    </source>
</evidence>
<sequence>MASSIYKLKKAHAAYLKLGTREASLQLVTAYNQGSLAFVIESAATSIENAILSSRASDSATCPEEVYSTVAMRCADIFASIRATALFPPDFPDTEDDVSFSHAESKQKSARLEYKAAVITAYQVLDEAGVHDDPDMGSSYSASSFR</sequence>
<dbReference type="EMBL" id="BSXT01003468">
    <property type="protein sequence ID" value="GMF54261.1"/>
    <property type="molecule type" value="Genomic_DNA"/>
</dbReference>
<dbReference type="Proteomes" id="UP001165121">
    <property type="component" value="Unassembled WGS sequence"/>
</dbReference>
<keyword evidence="2" id="KW-1185">Reference proteome</keyword>
<gene>
    <name evidence="1" type="ORF">Pfra01_002260100</name>
</gene>
<name>A0A9W6Y5S8_9STRA</name>
<proteinExistence type="predicted"/>
<comment type="caution">
    <text evidence="1">The sequence shown here is derived from an EMBL/GenBank/DDBJ whole genome shotgun (WGS) entry which is preliminary data.</text>
</comment>
<evidence type="ECO:0000313" key="2">
    <source>
        <dbReference type="Proteomes" id="UP001165121"/>
    </source>
</evidence>
<reference evidence="1" key="1">
    <citation type="submission" date="2023-04" db="EMBL/GenBank/DDBJ databases">
        <title>Phytophthora fragariaefolia NBRC 109709.</title>
        <authorList>
            <person name="Ichikawa N."/>
            <person name="Sato H."/>
            <person name="Tonouchi N."/>
        </authorList>
    </citation>
    <scope>NUCLEOTIDE SEQUENCE</scope>
    <source>
        <strain evidence="1">NBRC 109709</strain>
    </source>
</reference>
<protein>
    <submittedName>
        <fullName evidence="1">Unnamed protein product</fullName>
    </submittedName>
</protein>